<organism evidence="3 4">
    <name type="scientific">Nocardioides bruguierae</name>
    <dbReference type="NCBI Taxonomy" id="2945102"/>
    <lineage>
        <taxon>Bacteria</taxon>
        <taxon>Bacillati</taxon>
        <taxon>Actinomycetota</taxon>
        <taxon>Actinomycetes</taxon>
        <taxon>Propionibacteriales</taxon>
        <taxon>Nocardioidaceae</taxon>
        <taxon>Nocardioides</taxon>
    </lineage>
</organism>
<name>A0A9X2D8T8_9ACTN</name>
<dbReference type="PANTHER" id="PTHR30634:SF16">
    <property type="entry name" value="OUTER-MEMBRANE LIPOPROTEIN LOLB"/>
    <property type="match status" value="1"/>
</dbReference>
<dbReference type="Proteomes" id="UP001139485">
    <property type="component" value="Unassembled WGS sequence"/>
</dbReference>
<dbReference type="SUPFAM" id="SSF53300">
    <property type="entry name" value="vWA-like"/>
    <property type="match status" value="1"/>
</dbReference>
<accession>A0A9X2D8T8</accession>
<dbReference type="SMART" id="SM00327">
    <property type="entry name" value="VWA"/>
    <property type="match status" value="1"/>
</dbReference>
<evidence type="ECO:0000313" key="4">
    <source>
        <dbReference type="Proteomes" id="UP001139485"/>
    </source>
</evidence>
<protein>
    <submittedName>
        <fullName evidence="3">VWA domain-containing protein</fullName>
    </submittedName>
</protein>
<dbReference type="Pfam" id="PF05762">
    <property type="entry name" value="VWA_CoxE"/>
    <property type="match status" value="1"/>
</dbReference>
<dbReference type="InterPro" id="IPR050458">
    <property type="entry name" value="LolB"/>
</dbReference>
<feature type="domain" description="VWFA" evidence="2">
    <location>
        <begin position="238"/>
        <end position="397"/>
    </location>
</feature>
<dbReference type="InterPro" id="IPR008912">
    <property type="entry name" value="Uncharacterised_CoxE"/>
</dbReference>
<dbReference type="Gene3D" id="3.40.50.410">
    <property type="entry name" value="von Willebrand factor, type A domain"/>
    <property type="match status" value="1"/>
</dbReference>
<gene>
    <name evidence="3" type="ORF">M8330_14305</name>
</gene>
<feature type="compositionally biased region" description="Basic and acidic residues" evidence="1">
    <location>
        <begin position="1"/>
        <end position="11"/>
    </location>
</feature>
<dbReference type="AlphaFoldDB" id="A0A9X2D8T8"/>
<dbReference type="RefSeq" id="WP_250827891.1">
    <property type="nucleotide sequence ID" value="NZ_JAMOIL010000018.1"/>
</dbReference>
<keyword evidence="4" id="KW-1185">Reference proteome</keyword>
<dbReference type="PANTHER" id="PTHR30634">
    <property type="entry name" value="OUTER MEMBRANE LOLAB LIPOPROTEIN INSERTION APPARATUS"/>
    <property type="match status" value="1"/>
</dbReference>
<feature type="compositionally biased region" description="Gly residues" evidence="1">
    <location>
        <begin position="29"/>
        <end position="52"/>
    </location>
</feature>
<dbReference type="InterPro" id="IPR036465">
    <property type="entry name" value="vWFA_dom_sf"/>
</dbReference>
<evidence type="ECO:0000313" key="3">
    <source>
        <dbReference type="EMBL" id="MCM0621463.1"/>
    </source>
</evidence>
<evidence type="ECO:0000259" key="2">
    <source>
        <dbReference type="SMART" id="SM00327"/>
    </source>
</evidence>
<dbReference type="InterPro" id="IPR002035">
    <property type="entry name" value="VWF_A"/>
</dbReference>
<comment type="caution">
    <text evidence="3">The sequence shown here is derived from an EMBL/GenBank/DDBJ whole genome shotgun (WGS) entry which is preliminary data.</text>
</comment>
<feature type="region of interest" description="Disordered" evidence="1">
    <location>
        <begin position="1"/>
        <end position="66"/>
    </location>
</feature>
<sequence>MSDPVGRDRLTRWRLVLGKGAGLDPPPGGDGTGEGSGTGEGVGPGEGPGEGPGPDDGDDGAPRLSADDRRRDEALSQLYDAPRSGGLGASAPRVARWLGDVRTYFPTSVVQVLQHDAMDRLGLHQLLLEPEMMEAVQPDVHLVSTLVGLNGVIPPHSRETARAVVRTVTAELEERLRQKTVQAVTGALDRAARSRRPKPADINWPATVTANLKHWLPEHRTVVPERLVGHARRARSLERHVILCLDQSGSMAESVVYSSVFGAVLASLRSLSTSIVAFDTAVVDLSDLAEDPVDVLFGVQLGGGTDINKALAYCQSLVRAPEDTVLVLVSDLLEGGIADDMVRRARDLVAAGVTVVALLALSDSGAPAHDADHAAALAEVGVPAFACTPDLFPDLMAAAIERRDLTAFAATHDLPTAAPGRQ</sequence>
<reference evidence="3" key="1">
    <citation type="submission" date="2022-05" db="EMBL/GenBank/DDBJ databases">
        <authorList>
            <person name="Tuo L."/>
        </authorList>
    </citation>
    <scope>NUCLEOTIDE SEQUENCE</scope>
    <source>
        <strain evidence="3">BSK12Z-4</strain>
    </source>
</reference>
<proteinExistence type="predicted"/>
<dbReference type="EMBL" id="JAMOIL010000018">
    <property type="protein sequence ID" value="MCM0621463.1"/>
    <property type="molecule type" value="Genomic_DNA"/>
</dbReference>
<evidence type="ECO:0000256" key="1">
    <source>
        <dbReference type="SAM" id="MobiDB-lite"/>
    </source>
</evidence>